<evidence type="ECO:0000256" key="5">
    <source>
        <dbReference type="ARBA" id="ARBA00023315"/>
    </source>
</evidence>
<dbReference type="Pfam" id="PF00109">
    <property type="entry name" value="ketoacyl-synt"/>
    <property type="match status" value="1"/>
</dbReference>
<dbReference type="InterPro" id="IPR014030">
    <property type="entry name" value="Ketoacyl_synth_N"/>
</dbReference>
<dbReference type="InterPro" id="IPR014031">
    <property type="entry name" value="Ketoacyl_synth_C"/>
</dbReference>
<reference evidence="11" key="1">
    <citation type="journal article" date="2021" name="Nat. Commun.">
        <title>Genetic determinants of endophytism in the Arabidopsis root mycobiome.</title>
        <authorList>
            <person name="Mesny F."/>
            <person name="Miyauchi S."/>
            <person name="Thiergart T."/>
            <person name="Pickel B."/>
            <person name="Atanasova L."/>
            <person name="Karlsson M."/>
            <person name="Huettel B."/>
            <person name="Barry K.W."/>
            <person name="Haridas S."/>
            <person name="Chen C."/>
            <person name="Bauer D."/>
            <person name="Andreopoulos W."/>
            <person name="Pangilinan J."/>
            <person name="LaButti K."/>
            <person name="Riley R."/>
            <person name="Lipzen A."/>
            <person name="Clum A."/>
            <person name="Drula E."/>
            <person name="Henrissat B."/>
            <person name="Kohler A."/>
            <person name="Grigoriev I.V."/>
            <person name="Martin F.M."/>
            <person name="Hacquard S."/>
        </authorList>
    </citation>
    <scope>NUCLEOTIDE SEQUENCE</scope>
    <source>
        <strain evidence="11">MPI-CAGE-CH-0230</strain>
    </source>
</reference>
<name>A0A9P8YFC0_9PEZI</name>
<evidence type="ECO:0000313" key="11">
    <source>
        <dbReference type="EMBL" id="KAH7038405.1"/>
    </source>
</evidence>
<dbReference type="InterPro" id="IPR050444">
    <property type="entry name" value="Polyketide_Synthase"/>
</dbReference>
<evidence type="ECO:0000256" key="4">
    <source>
        <dbReference type="ARBA" id="ARBA00023268"/>
    </source>
</evidence>
<keyword evidence="2" id="KW-0597">Phosphoprotein</keyword>
<dbReference type="Gene3D" id="3.40.50.720">
    <property type="entry name" value="NAD(P)-binding Rossmann-like Domain"/>
    <property type="match status" value="1"/>
</dbReference>
<dbReference type="EMBL" id="JAGTJQ010000002">
    <property type="protein sequence ID" value="KAH7038405.1"/>
    <property type="molecule type" value="Genomic_DNA"/>
</dbReference>
<dbReference type="CDD" id="cd00833">
    <property type="entry name" value="PKS"/>
    <property type="match status" value="1"/>
</dbReference>
<accession>A0A9P8YFC0</accession>
<feature type="region of interest" description="N-terminal hotdog fold" evidence="6">
    <location>
        <begin position="1288"/>
        <end position="1417"/>
    </location>
</feature>
<dbReference type="PROSITE" id="PS50075">
    <property type="entry name" value="CARRIER"/>
    <property type="match status" value="2"/>
</dbReference>
<dbReference type="InterPro" id="IPR016035">
    <property type="entry name" value="Acyl_Trfase/lysoPLipase"/>
</dbReference>
<feature type="active site" description="Proton donor; for dehydratase activity" evidence="6">
    <location>
        <position position="1500"/>
    </location>
</feature>
<dbReference type="SMART" id="SM00827">
    <property type="entry name" value="PKS_AT"/>
    <property type="match status" value="1"/>
</dbReference>
<dbReference type="PROSITE" id="PS52004">
    <property type="entry name" value="KS3_2"/>
    <property type="match status" value="1"/>
</dbReference>
<dbReference type="PROSITE" id="PS00012">
    <property type="entry name" value="PHOSPHOPANTETHEINE"/>
    <property type="match status" value="2"/>
</dbReference>
<dbReference type="Pfam" id="PF00698">
    <property type="entry name" value="Acyl_transf_1"/>
    <property type="match status" value="1"/>
</dbReference>
<dbReference type="Gene3D" id="3.40.366.10">
    <property type="entry name" value="Malonyl-Coenzyme A Acyl Carrier Protein, domain 2"/>
    <property type="match status" value="2"/>
</dbReference>
<dbReference type="Gene3D" id="3.40.50.150">
    <property type="entry name" value="Vaccinia Virus protein VP39"/>
    <property type="match status" value="1"/>
</dbReference>
<dbReference type="GO" id="GO:0044550">
    <property type="term" value="P:secondary metabolite biosynthetic process"/>
    <property type="evidence" value="ECO:0007669"/>
    <property type="project" value="UniProtKB-ARBA"/>
</dbReference>
<keyword evidence="3" id="KW-0808">Transferase</keyword>
<dbReference type="PANTHER" id="PTHR45681:SF6">
    <property type="entry name" value="POLYKETIDE SYNTHASE 37"/>
    <property type="match status" value="1"/>
</dbReference>
<dbReference type="SMART" id="SM00825">
    <property type="entry name" value="PKS_KS"/>
    <property type="match status" value="1"/>
</dbReference>
<sequence length="2695" mass="292571">MDRTEALAVASRVTLLFGWQALSLDEQKLVSIRQTVHGSSSNSWILDTVADLAVELPLPPSLTKDFEGRARLLLGHLARWLQYRDSHSTDFVRYNTLLTPLTIIHHLLQYSAYLEAKYPDLDVDARFAAAHLSHKALGFCTGLISAYAVSNAHDVQSFRSFGSTALRLAVACGLIVDEHNHASPEAQTTGLAVAWQASTTQQEIGQVMSQFPETYHSVQFDENRLTLTVLRHQRDDMKQHLQATGLTAVELDFDGRFHWPGHKTAAEAFMSTLDKEPLLQNQDASMLTLPVSTDTESTSPEAPHRSVIRSVLLEAPNWYESVRRVQEKTTVDGGAVIVTFGFEKFMPPSLMRLLKGKVLNMTEIEQHYRETVRPSADTDIAVVGMSCKVAGAEDLDEFWRILCNGKSQHQKVPSDRFKFDTPFRESASDRSWFGNFIDDHDAFDHKFFKKAPREVASMDPQQRQFLQVAYQAVQQSGYFRTADPDRRVGCYVGMSAVDYENNVACHAPNAYSATGTLRGFVAGKVSHFFGWTGPGLTLDTACSSSAVAVHLACQAILNGECSAAVAGGVNIMTSPLFFQNLGAASFLSKTGQCKPFDAAADGYCRGEGCGAVFLKKLSSALADGDTIHGVITGTAVQQNENCTPIVVPNVPSLSDLFAKVVAKSHLRPEQIGVVEAHGTGTAVGDPAEYDSVRKVFGGSACGRTSQLMLGSVKGLVGHLEATSGIVSLIKSLLMIKHGLVPPQASFTRLNPAINAVASDLITIPTTVTPWTASLRAVLINNYGASGSNASMVVTGPPRRRQQLAVKHQHDHVEAKRPFRLTGLDSTSIKAYAAKLRRVLQQSPAATIDDIAFNMAQQANSTLPRHHVFTSRTAAELDERLAALSDGRLTELSHDRQPLSVPVVLCFGGQVAKSVVLDRRLFDSALVLRTQLEECDTILQSLGASSIFPHIFQRDPIDDIVILQTCLFSLQFASAQAWMSCGIRPVAVMGHSFGELTAMAVAGVLPLAEAIKMVLARSRIIRDQWVADKGGMLAVEASLEDARLLVQLTNAAAGEEEKVGPIAIACHNGPRSFTLAGSTASIDRAVEIVTDNRAGISVKMKRLDVTHAFHSALTEPLLSALDDAASGVSFAPPKIEWMRCTETAANPTIPATFFSQHLRQPVFFDHCARRVASKYPQCVWLEAGSNSTVTNMISRALGRPPGSTFVSVNLSNDTACDQLADTTATLWTAGVDLTYWLHHRSQSGQYASLLLPPYQFTKSRHWLELKKAPAAALKAPDAVQPEAAPVTWLTFLGYQDGAAQRQARFRINTSVPRFQTLMAGHKTAQTAPICPATVQMDLAIDAMSQIVSLGTDFNPEITNISNSAPICDDPSAQLWLDLQATDTSATRWQFTVSSTGAASTRSPTVHTTGIIVPSAKNLSTEADLSRYQRVVSHKRCLEVLDCPDPDEVMQGRVIYKAFAEVVEYDEQYRGVAKLVAKGLASAGRVAKEPSTASWFDAHLSDTFCQVGGIFLNCMTDRSPGDIFICRGLERWMRSATLQQNRRSSYDVLALHDGSTESGSFLTDVFVFDPETGVLVEAILGLNFVRVQKQAIAKTLVRLTGSSAAITQASTAMVASAKPKPPAVPAASLVPVISGATTVASPKRTATRRREPDDELLDSLKAVVSELAGVQVAEIQRDSLLADLGVDSLMGMELVRELEIRFQCTLSLDDASGVTDMGQLVDFVRPVARLSSSEGPAETHRDHDHGYTDSDESQDEARATSRGSITITPAETEIGSRGVDIVNMLAGLVGVEATEVSPGTVLCELGVDSLMSMELRAALNAECGVNLDDQVAVEGMTVSELDALVNGPCSPANPEPVTKASILSPDAQTSGSGIRDSETLTLGIDAIMATFGEVKAQTDRRIDDAGCATYAASISPMQDDLCVSLTLEAFAQLGCSLEQAMPGESIQLPVYPAAHTQLVRHLCRMIEKRTGILTCVDDMSVARTSQPYSIRPSSAILAELAGTAPQESTANDLIYYVGSHLAELLRGQTDGIKLIFGCERGRSLVAAYYAEWPLHRLCYRHVEAFLESLAGRLSSQASSGPLKIMEMGAGTGGTTRWLVPLLARIGRPVEYTFTDVSSSLVIQARKRYQADYPFMRFQTHDIEKEPAAELVGSQNIVIASNAVHATHDLVRSTGNIRKVLQPNGVLLMVEMTRPPFWVDLVFGVFKGWWLFEDGRSHALADEGRWRQALEAAGFGFTDWTGGSRPESEMERLVIAVAAGRQQKHQAVSPSSPRSTDPRQAAVDKYIDWMSSDLLRDVRRLGKLPAVSGAARMRTCVLVTGGTGSLGSHLVAELAERTEVDQVIVLNRKHSVDAMARQLEAFTSRHISLGTEFRQKLRVIATDTSKPSLGLTPAEYASLAASVTHIIHSAWAMSIKRPIHGFESQFDIMRNLVRLAVDAADASSTKVHFQFVSSIAVVGHYPLRPGRGGPHVPEDRVELADVLPNGYGDAKFACERMLDETLHHRPDRFAATCVRIGQIAGASRGPGYWNPHEHLPFLLKSSQTLRCLPQLSGLLSWTPVDTVAGTLTDIVLLSQEPFPVYHVDNPVRQQWSDMLPVLAQAMRVASGEHAGEISLVPLQHWVELVRSKGPSGPDGANPAFMLIDFLQDNFERMSCGGLLLGTAHSQKHSWTLASTGPVTDTLVRKYVDQWKSSGFLQA</sequence>
<keyword evidence="1" id="KW-0596">Phosphopantetheine</keyword>
<dbReference type="SUPFAM" id="SSF52151">
    <property type="entry name" value="FabD/lysophospholipase-like"/>
    <property type="match status" value="1"/>
</dbReference>
<dbReference type="InterPro" id="IPR042104">
    <property type="entry name" value="PKS_dehydratase_sf"/>
</dbReference>
<dbReference type="InterPro" id="IPR036736">
    <property type="entry name" value="ACP-like_sf"/>
</dbReference>
<evidence type="ECO:0000256" key="2">
    <source>
        <dbReference type="ARBA" id="ARBA00022553"/>
    </source>
</evidence>
<dbReference type="GeneID" id="70178976"/>
<keyword evidence="12" id="KW-1185">Reference proteome</keyword>
<dbReference type="SUPFAM" id="SSF47336">
    <property type="entry name" value="ACP-like"/>
    <property type="match status" value="2"/>
</dbReference>
<evidence type="ECO:0000256" key="7">
    <source>
        <dbReference type="SAM" id="MobiDB-lite"/>
    </source>
</evidence>
<organism evidence="11 12">
    <name type="scientific">Microdochium trichocladiopsis</name>
    <dbReference type="NCBI Taxonomy" id="1682393"/>
    <lineage>
        <taxon>Eukaryota</taxon>
        <taxon>Fungi</taxon>
        <taxon>Dikarya</taxon>
        <taxon>Ascomycota</taxon>
        <taxon>Pezizomycotina</taxon>
        <taxon>Sordariomycetes</taxon>
        <taxon>Xylariomycetidae</taxon>
        <taxon>Xylariales</taxon>
        <taxon>Microdochiaceae</taxon>
        <taxon>Microdochium</taxon>
    </lineage>
</organism>
<evidence type="ECO:0000256" key="1">
    <source>
        <dbReference type="ARBA" id="ARBA00022450"/>
    </source>
</evidence>
<dbReference type="InterPro" id="IPR006162">
    <property type="entry name" value="Ppantetheine_attach_site"/>
</dbReference>
<dbReference type="Gene3D" id="1.10.1200.10">
    <property type="entry name" value="ACP-like"/>
    <property type="match status" value="2"/>
</dbReference>
<dbReference type="InterPro" id="IPR016036">
    <property type="entry name" value="Malonyl_transacylase_ACP-bd"/>
</dbReference>
<dbReference type="SUPFAM" id="SSF53335">
    <property type="entry name" value="S-adenosyl-L-methionine-dependent methyltransferases"/>
    <property type="match status" value="1"/>
</dbReference>
<feature type="active site" description="Proton acceptor; for dehydratase activity" evidence="6">
    <location>
        <position position="1320"/>
    </location>
</feature>
<dbReference type="Pfam" id="PF18558">
    <property type="entry name" value="HTH_51"/>
    <property type="match status" value="1"/>
</dbReference>
<dbReference type="PANTHER" id="PTHR45681">
    <property type="entry name" value="POLYKETIDE SYNTHASE 44-RELATED"/>
    <property type="match status" value="1"/>
</dbReference>
<dbReference type="GO" id="GO:0031177">
    <property type="term" value="F:phosphopantetheine binding"/>
    <property type="evidence" value="ECO:0007669"/>
    <property type="project" value="InterPro"/>
</dbReference>
<dbReference type="SMART" id="SM00823">
    <property type="entry name" value="PKS_PP"/>
    <property type="match status" value="2"/>
</dbReference>
<dbReference type="Pfam" id="PF00550">
    <property type="entry name" value="PP-binding"/>
    <property type="match status" value="2"/>
</dbReference>
<dbReference type="Gene3D" id="3.30.70.3290">
    <property type="match status" value="1"/>
</dbReference>
<dbReference type="Pfam" id="PF16073">
    <property type="entry name" value="SAT"/>
    <property type="match status" value="1"/>
</dbReference>
<dbReference type="InterPro" id="IPR014043">
    <property type="entry name" value="Acyl_transferase_dom"/>
</dbReference>
<dbReference type="InterPro" id="IPR020841">
    <property type="entry name" value="PKS_Beta-ketoAc_synthase_dom"/>
</dbReference>
<feature type="domain" description="PKS/mFAS DH" evidence="10">
    <location>
        <begin position="1288"/>
        <end position="1591"/>
    </location>
</feature>
<dbReference type="InterPro" id="IPR001227">
    <property type="entry name" value="Ac_transferase_dom_sf"/>
</dbReference>
<dbReference type="InterPro" id="IPR029063">
    <property type="entry name" value="SAM-dependent_MTases_sf"/>
</dbReference>
<feature type="compositionally biased region" description="Basic and acidic residues" evidence="7">
    <location>
        <begin position="1735"/>
        <end position="1746"/>
    </location>
</feature>
<protein>
    <submittedName>
        <fullName evidence="11">Polyketide synthase</fullName>
    </submittedName>
</protein>
<feature type="domain" description="Ketosynthase family 3 (KS3)" evidence="9">
    <location>
        <begin position="377"/>
        <end position="795"/>
    </location>
</feature>
<evidence type="ECO:0000313" key="12">
    <source>
        <dbReference type="Proteomes" id="UP000756346"/>
    </source>
</evidence>
<dbReference type="InterPro" id="IPR009081">
    <property type="entry name" value="PP-bd_ACP"/>
</dbReference>
<keyword evidence="5" id="KW-0012">Acyltransferase</keyword>
<evidence type="ECO:0000256" key="3">
    <source>
        <dbReference type="ARBA" id="ARBA00022679"/>
    </source>
</evidence>
<dbReference type="SUPFAM" id="SSF51735">
    <property type="entry name" value="NAD(P)-binding Rossmann-fold domains"/>
    <property type="match status" value="1"/>
</dbReference>
<evidence type="ECO:0000259" key="8">
    <source>
        <dbReference type="PROSITE" id="PS50075"/>
    </source>
</evidence>
<dbReference type="SUPFAM" id="SSF55048">
    <property type="entry name" value="Probable ACP-binding domain of malonyl-CoA ACP transacylase"/>
    <property type="match status" value="1"/>
</dbReference>
<feature type="domain" description="Carrier" evidence="8">
    <location>
        <begin position="1770"/>
        <end position="1847"/>
    </location>
</feature>
<dbReference type="Pfam" id="PF08242">
    <property type="entry name" value="Methyltransf_12"/>
    <property type="match status" value="1"/>
</dbReference>
<gene>
    <name evidence="11" type="ORF">B0I36DRAFT_235859</name>
</gene>
<dbReference type="PROSITE" id="PS52019">
    <property type="entry name" value="PKS_MFAS_DH"/>
    <property type="match status" value="1"/>
</dbReference>
<dbReference type="InterPro" id="IPR013120">
    <property type="entry name" value="FAR_NAD-bd"/>
</dbReference>
<dbReference type="InterPro" id="IPR036291">
    <property type="entry name" value="NAD(P)-bd_dom_sf"/>
</dbReference>
<dbReference type="Pfam" id="PF07993">
    <property type="entry name" value="NAD_binding_4"/>
    <property type="match status" value="1"/>
</dbReference>
<evidence type="ECO:0000259" key="9">
    <source>
        <dbReference type="PROSITE" id="PS52004"/>
    </source>
</evidence>
<dbReference type="OrthoDB" id="329835at2759"/>
<evidence type="ECO:0000256" key="6">
    <source>
        <dbReference type="PROSITE-ProRule" id="PRU01363"/>
    </source>
</evidence>
<dbReference type="Proteomes" id="UP000756346">
    <property type="component" value="Unassembled WGS sequence"/>
</dbReference>
<dbReference type="GO" id="GO:0016746">
    <property type="term" value="F:acyltransferase activity"/>
    <property type="evidence" value="ECO:0007669"/>
    <property type="project" value="UniProtKB-KW"/>
</dbReference>
<dbReference type="InterPro" id="IPR016039">
    <property type="entry name" value="Thiolase-like"/>
</dbReference>
<dbReference type="Pfam" id="PF02801">
    <property type="entry name" value="Ketoacyl-synt_C"/>
    <property type="match status" value="1"/>
</dbReference>
<feature type="domain" description="Carrier" evidence="8">
    <location>
        <begin position="1649"/>
        <end position="1726"/>
    </location>
</feature>
<proteinExistence type="predicted"/>
<feature type="region of interest" description="Disordered" evidence="7">
    <location>
        <begin position="1729"/>
        <end position="1768"/>
    </location>
</feature>
<dbReference type="Gene3D" id="3.10.129.110">
    <property type="entry name" value="Polyketide synthase dehydratase"/>
    <property type="match status" value="1"/>
</dbReference>
<dbReference type="InterPro" id="IPR013217">
    <property type="entry name" value="Methyltransf_12"/>
</dbReference>
<dbReference type="InterPro" id="IPR032088">
    <property type="entry name" value="SAT"/>
</dbReference>
<dbReference type="InterPro" id="IPR041068">
    <property type="entry name" value="HTH_51"/>
</dbReference>
<dbReference type="Gene3D" id="3.40.47.10">
    <property type="match status" value="1"/>
</dbReference>
<feature type="region of interest" description="C-terminal hotdog fold" evidence="6">
    <location>
        <begin position="1436"/>
        <end position="1591"/>
    </location>
</feature>
<dbReference type="InterPro" id="IPR049900">
    <property type="entry name" value="PKS_mFAS_DH"/>
</dbReference>
<dbReference type="RefSeq" id="XP_046017526.1">
    <property type="nucleotide sequence ID" value="XM_046149430.1"/>
</dbReference>
<comment type="caution">
    <text evidence="11">The sequence shown here is derived from an EMBL/GenBank/DDBJ whole genome shotgun (WGS) entry which is preliminary data.</text>
</comment>
<keyword evidence="4" id="KW-0511">Multifunctional enzyme</keyword>
<dbReference type="CDD" id="cd02440">
    <property type="entry name" value="AdoMet_MTases"/>
    <property type="match status" value="1"/>
</dbReference>
<dbReference type="InterPro" id="IPR020806">
    <property type="entry name" value="PKS_PP-bd"/>
</dbReference>
<evidence type="ECO:0000259" key="10">
    <source>
        <dbReference type="PROSITE" id="PS52019"/>
    </source>
</evidence>
<dbReference type="SUPFAM" id="SSF53901">
    <property type="entry name" value="Thiolase-like"/>
    <property type="match status" value="1"/>
</dbReference>